<keyword evidence="2" id="KW-1185">Reference proteome</keyword>
<reference evidence="1" key="1">
    <citation type="submission" date="2023-01" db="EMBL/GenBank/DDBJ databases">
        <title>Colletotrichum chrysophilum M932 genome sequence.</title>
        <authorList>
            <person name="Baroncelli R."/>
        </authorList>
    </citation>
    <scope>NUCLEOTIDE SEQUENCE</scope>
    <source>
        <strain evidence="1">M932</strain>
    </source>
</reference>
<evidence type="ECO:0000313" key="2">
    <source>
        <dbReference type="Proteomes" id="UP001243330"/>
    </source>
</evidence>
<name>A0AAD9EQH7_9PEZI</name>
<dbReference type="AlphaFoldDB" id="A0AAD9EQH7"/>
<organism evidence="1 2">
    <name type="scientific">Colletotrichum chrysophilum</name>
    <dbReference type="NCBI Taxonomy" id="1836956"/>
    <lineage>
        <taxon>Eukaryota</taxon>
        <taxon>Fungi</taxon>
        <taxon>Dikarya</taxon>
        <taxon>Ascomycota</taxon>
        <taxon>Pezizomycotina</taxon>
        <taxon>Sordariomycetes</taxon>
        <taxon>Hypocreomycetidae</taxon>
        <taxon>Glomerellales</taxon>
        <taxon>Glomerellaceae</taxon>
        <taxon>Colletotrichum</taxon>
        <taxon>Colletotrichum gloeosporioides species complex</taxon>
    </lineage>
</organism>
<dbReference type="Proteomes" id="UP001243330">
    <property type="component" value="Unassembled WGS sequence"/>
</dbReference>
<gene>
    <name evidence="1" type="ORF">CCHR01_04391</name>
</gene>
<proteinExistence type="predicted"/>
<sequence length="67" mass="7573">MRFRTATALGHTSPRNAIVPAAGEVLAVPAPPSETPTHPRDDRRRRSTWRLFVVDHIQGLSRDWRMG</sequence>
<accession>A0AAD9EQH7</accession>
<evidence type="ECO:0000313" key="1">
    <source>
        <dbReference type="EMBL" id="KAK1852946.1"/>
    </source>
</evidence>
<protein>
    <submittedName>
        <fullName evidence="1">Uncharacterized protein</fullName>
    </submittedName>
</protein>
<comment type="caution">
    <text evidence="1">The sequence shown here is derived from an EMBL/GenBank/DDBJ whole genome shotgun (WGS) entry which is preliminary data.</text>
</comment>
<dbReference type="EMBL" id="JAQOWY010000064">
    <property type="protein sequence ID" value="KAK1852946.1"/>
    <property type="molecule type" value="Genomic_DNA"/>
</dbReference>